<organism evidence="1 2">
    <name type="scientific">Desulfosarcina alkanivorans</name>
    <dbReference type="NCBI Taxonomy" id="571177"/>
    <lineage>
        <taxon>Bacteria</taxon>
        <taxon>Pseudomonadati</taxon>
        <taxon>Thermodesulfobacteriota</taxon>
        <taxon>Desulfobacteria</taxon>
        <taxon>Desulfobacterales</taxon>
        <taxon>Desulfosarcinaceae</taxon>
        <taxon>Desulfosarcina</taxon>
    </lineage>
</organism>
<accession>A0A5K7YIB6</accession>
<reference evidence="1 2" key="1">
    <citation type="submission" date="2019-11" db="EMBL/GenBank/DDBJ databases">
        <title>Comparative genomics of hydrocarbon-degrading Desulfosarcina strains.</title>
        <authorList>
            <person name="Watanabe M."/>
            <person name="Kojima H."/>
            <person name="Fukui M."/>
        </authorList>
    </citation>
    <scope>NUCLEOTIDE SEQUENCE [LARGE SCALE GENOMIC DNA]</scope>
    <source>
        <strain evidence="1 2">PL12</strain>
    </source>
</reference>
<sequence>MYRDIQATIDDIIAEDDLVALRTTIKEIFRRNGNEMTLPGITICRFKDGRMIEIRRAFDNANIFRQPAIKPPATN</sequence>
<dbReference type="Pfam" id="PF07366">
    <property type="entry name" value="SnoaL"/>
    <property type="match status" value="1"/>
</dbReference>
<name>A0A5K7YIB6_9BACT</name>
<dbReference type="InterPro" id="IPR009959">
    <property type="entry name" value="Cyclase_SnoaL-like"/>
</dbReference>
<protein>
    <recommendedName>
        <fullName evidence="3">SnoaL-like domain-containing protein</fullName>
    </recommendedName>
</protein>
<dbReference type="KEGG" id="dalk:DSCA_15490"/>
<dbReference type="EMBL" id="AP021874">
    <property type="protein sequence ID" value="BBO67619.1"/>
    <property type="molecule type" value="Genomic_DNA"/>
</dbReference>
<evidence type="ECO:0008006" key="3">
    <source>
        <dbReference type="Google" id="ProtNLM"/>
    </source>
</evidence>
<proteinExistence type="predicted"/>
<dbReference type="SUPFAM" id="SSF54427">
    <property type="entry name" value="NTF2-like"/>
    <property type="match status" value="1"/>
</dbReference>
<evidence type="ECO:0000313" key="2">
    <source>
        <dbReference type="Proteomes" id="UP000427906"/>
    </source>
</evidence>
<dbReference type="OrthoDB" id="3624661at2"/>
<dbReference type="Proteomes" id="UP000427906">
    <property type="component" value="Chromosome"/>
</dbReference>
<gene>
    <name evidence="1" type="ORF">DSCA_15490</name>
</gene>
<dbReference type="GO" id="GO:0030638">
    <property type="term" value="P:polyketide metabolic process"/>
    <property type="evidence" value="ECO:0007669"/>
    <property type="project" value="InterPro"/>
</dbReference>
<dbReference type="AlphaFoldDB" id="A0A5K7YIB6"/>
<dbReference type="Gene3D" id="3.10.450.50">
    <property type="match status" value="1"/>
</dbReference>
<evidence type="ECO:0000313" key="1">
    <source>
        <dbReference type="EMBL" id="BBO67619.1"/>
    </source>
</evidence>
<dbReference type="InterPro" id="IPR032710">
    <property type="entry name" value="NTF2-like_dom_sf"/>
</dbReference>
<keyword evidence="2" id="KW-1185">Reference proteome</keyword>